<dbReference type="Proteomes" id="UP000321497">
    <property type="component" value="Unassembled WGS sequence"/>
</dbReference>
<dbReference type="AlphaFoldDB" id="A0A5C6Z1B2"/>
<dbReference type="RefSeq" id="WP_146743993.1">
    <property type="nucleotide sequence ID" value="NZ_UEGI01000007.1"/>
</dbReference>
<accession>A0A5C6Z1B2</accession>
<comment type="caution">
    <text evidence="2">The sequence shown here is derived from an EMBL/GenBank/DDBJ whole genome shotgun (WGS) entry which is preliminary data.</text>
</comment>
<proteinExistence type="predicted"/>
<feature type="transmembrane region" description="Helical" evidence="1">
    <location>
        <begin position="45"/>
        <end position="70"/>
    </location>
</feature>
<name>A0A5C6Z1B2_9FLAO</name>
<dbReference type="EMBL" id="VORT01000005">
    <property type="protein sequence ID" value="TXD73236.1"/>
    <property type="molecule type" value="Genomic_DNA"/>
</dbReference>
<protein>
    <submittedName>
        <fullName evidence="2">Uncharacterized protein</fullName>
    </submittedName>
</protein>
<keyword evidence="1" id="KW-1133">Transmembrane helix</keyword>
<organism evidence="2 3">
    <name type="scientific">Aequorivita antarctica</name>
    <dbReference type="NCBI Taxonomy" id="153266"/>
    <lineage>
        <taxon>Bacteria</taxon>
        <taxon>Pseudomonadati</taxon>
        <taxon>Bacteroidota</taxon>
        <taxon>Flavobacteriia</taxon>
        <taxon>Flavobacteriales</taxon>
        <taxon>Flavobacteriaceae</taxon>
        <taxon>Aequorivita</taxon>
    </lineage>
</organism>
<keyword evidence="1" id="KW-0812">Transmembrane</keyword>
<evidence type="ECO:0000256" key="1">
    <source>
        <dbReference type="SAM" id="Phobius"/>
    </source>
</evidence>
<reference evidence="2 3" key="1">
    <citation type="submission" date="2019-08" db="EMBL/GenBank/DDBJ databases">
        <title>Genome of Aequorivita antarctica SW49 (type strain).</title>
        <authorList>
            <person name="Bowman J.P."/>
        </authorList>
    </citation>
    <scope>NUCLEOTIDE SEQUENCE [LARGE SCALE GENOMIC DNA]</scope>
    <source>
        <strain evidence="2 3">SW49</strain>
    </source>
</reference>
<gene>
    <name evidence="2" type="ORF">ESU54_08855</name>
</gene>
<keyword evidence="1" id="KW-0472">Membrane</keyword>
<keyword evidence="3" id="KW-1185">Reference proteome</keyword>
<sequence>MTKFSKQLHIFKYFGLIKTIKITKIVKDSDNEKERDYIFQDNKKTCFGAGFIIIVLIILIIAVIISGLYFEWF</sequence>
<evidence type="ECO:0000313" key="2">
    <source>
        <dbReference type="EMBL" id="TXD73236.1"/>
    </source>
</evidence>
<evidence type="ECO:0000313" key="3">
    <source>
        <dbReference type="Proteomes" id="UP000321497"/>
    </source>
</evidence>